<evidence type="ECO:0000313" key="1">
    <source>
        <dbReference type="EMBL" id="VEL20891.1"/>
    </source>
</evidence>
<evidence type="ECO:0000313" key="2">
    <source>
        <dbReference type="Proteomes" id="UP000784294"/>
    </source>
</evidence>
<organism evidence="1 2">
    <name type="scientific">Protopolystoma xenopodis</name>
    <dbReference type="NCBI Taxonomy" id="117903"/>
    <lineage>
        <taxon>Eukaryota</taxon>
        <taxon>Metazoa</taxon>
        <taxon>Spiralia</taxon>
        <taxon>Lophotrochozoa</taxon>
        <taxon>Platyhelminthes</taxon>
        <taxon>Monogenea</taxon>
        <taxon>Polyopisthocotylea</taxon>
        <taxon>Polystomatidea</taxon>
        <taxon>Polystomatidae</taxon>
        <taxon>Protopolystoma</taxon>
    </lineage>
</organism>
<comment type="caution">
    <text evidence="1">The sequence shown here is derived from an EMBL/GenBank/DDBJ whole genome shotgun (WGS) entry which is preliminary data.</text>
</comment>
<dbReference type="EMBL" id="CAAALY010048477">
    <property type="protein sequence ID" value="VEL20891.1"/>
    <property type="molecule type" value="Genomic_DNA"/>
</dbReference>
<protein>
    <submittedName>
        <fullName evidence="1">Uncharacterized protein</fullName>
    </submittedName>
</protein>
<reference evidence="1" key="1">
    <citation type="submission" date="2018-11" db="EMBL/GenBank/DDBJ databases">
        <authorList>
            <consortium name="Pathogen Informatics"/>
        </authorList>
    </citation>
    <scope>NUCLEOTIDE SEQUENCE</scope>
</reference>
<sequence>MLIQSGVPRKLLCELWQQLAELNVTNPVLFGKNGIIKPYPNETSTGQCGQDKSEEVEDAEHALLLRLHALGTHSLWHTRRRLLAFWRLQPCRAEAVLEALLAASPAGSLSSEMTASVASAVEQLAYLQAKLLAAINMDQQLEVHEIFQLAAFFHFFSVFDLDILSKMQFVWSSHKKLFLVYYEE</sequence>
<dbReference type="Proteomes" id="UP000784294">
    <property type="component" value="Unassembled WGS sequence"/>
</dbReference>
<keyword evidence="2" id="KW-1185">Reference proteome</keyword>
<name>A0A448WV35_9PLAT</name>
<gene>
    <name evidence="1" type="ORF">PXEA_LOCUS14331</name>
</gene>
<proteinExistence type="predicted"/>
<accession>A0A448WV35</accession>
<dbReference type="AlphaFoldDB" id="A0A448WV35"/>